<evidence type="ECO:0000256" key="4">
    <source>
        <dbReference type="ARBA" id="ARBA00022833"/>
    </source>
</evidence>
<keyword evidence="3" id="KW-0863">Zinc-finger</keyword>
<keyword evidence="4" id="KW-0862">Zinc</keyword>
<dbReference type="GO" id="GO:0008270">
    <property type="term" value="F:zinc ion binding"/>
    <property type="evidence" value="ECO:0007669"/>
    <property type="project" value="UniProtKB-KW"/>
</dbReference>
<gene>
    <name evidence="6" type="ORF">LIER_08256</name>
</gene>
<name>A0AAV3PBH2_LITER</name>
<accession>A0AAV3PBH2</accession>
<evidence type="ECO:0000313" key="7">
    <source>
        <dbReference type="Proteomes" id="UP001454036"/>
    </source>
</evidence>
<keyword evidence="5" id="KW-0539">Nucleus</keyword>
<dbReference type="EMBL" id="BAABME010001325">
    <property type="protein sequence ID" value="GAA0148954.1"/>
    <property type="molecule type" value="Genomic_DNA"/>
</dbReference>
<dbReference type="PANTHER" id="PTHR46481:SF10">
    <property type="entry name" value="ZINC FINGER BED DOMAIN-CONTAINING PROTEIN 39"/>
    <property type="match status" value="1"/>
</dbReference>
<evidence type="ECO:0008006" key="8">
    <source>
        <dbReference type="Google" id="ProtNLM"/>
    </source>
</evidence>
<sequence>MKMATSLVNRISLTIDLWWSGEQRIGYMTITAHFIDAKWQLRKRVLAFTNVRPPHLREVVTRELLRVMDDWHIKDKVVFIFVDNTSSNDNCIAILKVDFSNRKKLPLEGQLFYVRCCGGLVVA</sequence>
<keyword evidence="7" id="KW-1185">Reference proteome</keyword>
<comment type="caution">
    <text evidence="6">The sequence shown here is derived from an EMBL/GenBank/DDBJ whole genome shotgun (WGS) entry which is preliminary data.</text>
</comment>
<dbReference type="Proteomes" id="UP001454036">
    <property type="component" value="Unassembled WGS sequence"/>
</dbReference>
<dbReference type="InterPro" id="IPR052035">
    <property type="entry name" value="ZnF_BED_domain_contain"/>
</dbReference>
<evidence type="ECO:0000256" key="2">
    <source>
        <dbReference type="ARBA" id="ARBA00022723"/>
    </source>
</evidence>
<comment type="subcellular location">
    <subcellularLocation>
        <location evidence="1">Nucleus</location>
    </subcellularLocation>
</comment>
<evidence type="ECO:0000313" key="6">
    <source>
        <dbReference type="EMBL" id="GAA0148954.1"/>
    </source>
</evidence>
<dbReference type="AlphaFoldDB" id="A0AAV3PBH2"/>
<evidence type="ECO:0000256" key="3">
    <source>
        <dbReference type="ARBA" id="ARBA00022771"/>
    </source>
</evidence>
<organism evidence="6 7">
    <name type="scientific">Lithospermum erythrorhizon</name>
    <name type="common">Purple gromwell</name>
    <name type="synonym">Lithospermum officinale var. erythrorhizon</name>
    <dbReference type="NCBI Taxonomy" id="34254"/>
    <lineage>
        <taxon>Eukaryota</taxon>
        <taxon>Viridiplantae</taxon>
        <taxon>Streptophyta</taxon>
        <taxon>Embryophyta</taxon>
        <taxon>Tracheophyta</taxon>
        <taxon>Spermatophyta</taxon>
        <taxon>Magnoliopsida</taxon>
        <taxon>eudicotyledons</taxon>
        <taxon>Gunneridae</taxon>
        <taxon>Pentapetalae</taxon>
        <taxon>asterids</taxon>
        <taxon>lamiids</taxon>
        <taxon>Boraginales</taxon>
        <taxon>Boraginaceae</taxon>
        <taxon>Boraginoideae</taxon>
        <taxon>Lithospermeae</taxon>
        <taxon>Lithospermum</taxon>
    </lineage>
</organism>
<dbReference type="GO" id="GO:0005634">
    <property type="term" value="C:nucleus"/>
    <property type="evidence" value="ECO:0007669"/>
    <property type="project" value="UniProtKB-SubCell"/>
</dbReference>
<reference evidence="6 7" key="1">
    <citation type="submission" date="2024-01" db="EMBL/GenBank/DDBJ databases">
        <title>The complete chloroplast genome sequence of Lithospermum erythrorhizon: insights into the phylogenetic relationship among Boraginaceae species and the maternal lineages of purple gromwells.</title>
        <authorList>
            <person name="Okada T."/>
            <person name="Watanabe K."/>
        </authorList>
    </citation>
    <scope>NUCLEOTIDE SEQUENCE [LARGE SCALE GENOMIC DNA]</scope>
</reference>
<evidence type="ECO:0000256" key="5">
    <source>
        <dbReference type="ARBA" id="ARBA00023242"/>
    </source>
</evidence>
<dbReference type="PANTHER" id="PTHR46481">
    <property type="entry name" value="ZINC FINGER BED DOMAIN-CONTAINING PROTEIN 4"/>
    <property type="match status" value="1"/>
</dbReference>
<keyword evidence="2" id="KW-0479">Metal-binding</keyword>
<protein>
    <recommendedName>
        <fullName evidence="8">Transposase</fullName>
    </recommendedName>
</protein>
<dbReference type="InterPro" id="IPR012337">
    <property type="entry name" value="RNaseH-like_sf"/>
</dbReference>
<dbReference type="SUPFAM" id="SSF53098">
    <property type="entry name" value="Ribonuclease H-like"/>
    <property type="match status" value="1"/>
</dbReference>
<proteinExistence type="predicted"/>
<evidence type="ECO:0000256" key="1">
    <source>
        <dbReference type="ARBA" id="ARBA00004123"/>
    </source>
</evidence>